<dbReference type="AlphaFoldDB" id="A0A5B7K611"/>
<gene>
    <name evidence="1" type="ORF">E2C01_100161</name>
</gene>
<protein>
    <submittedName>
        <fullName evidence="1">Uncharacterized protein</fullName>
    </submittedName>
</protein>
<organism evidence="1 2">
    <name type="scientific">Portunus trituberculatus</name>
    <name type="common">Swimming crab</name>
    <name type="synonym">Neptunus trituberculatus</name>
    <dbReference type="NCBI Taxonomy" id="210409"/>
    <lineage>
        <taxon>Eukaryota</taxon>
        <taxon>Metazoa</taxon>
        <taxon>Ecdysozoa</taxon>
        <taxon>Arthropoda</taxon>
        <taxon>Crustacea</taxon>
        <taxon>Multicrustacea</taxon>
        <taxon>Malacostraca</taxon>
        <taxon>Eumalacostraca</taxon>
        <taxon>Eucarida</taxon>
        <taxon>Decapoda</taxon>
        <taxon>Pleocyemata</taxon>
        <taxon>Brachyura</taxon>
        <taxon>Eubrachyura</taxon>
        <taxon>Portunoidea</taxon>
        <taxon>Portunidae</taxon>
        <taxon>Portuninae</taxon>
        <taxon>Portunus</taxon>
    </lineage>
</organism>
<name>A0A5B7K611_PORTR</name>
<dbReference type="Proteomes" id="UP000324222">
    <property type="component" value="Unassembled WGS sequence"/>
</dbReference>
<dbReference type="EMBL" id="VSRR010141167">
    <property type="protein sequence ID" value="MPD04471.1"/>
    <property type="molecule type" value="Genomic_DNA"/>
</dbReference>
<sequence>MKRDEDQLLTVGSQVYSSEARYSVSHSRHQKVSGAREAAVCVCGSLACNPELFALPPSLLSKGSS</sequence>
<comment type="caution">
    <text evidence="1">The sequence shown here is derived from an EMBL/GenBank/DDBJ whole genome shotgun (WGS) entry which is preliminary data.</text>
</comment>
<proteinExistence type="predicted"/>
<keyword evidence="2" id="KW-1185">Reference proteome</keyword>
<accession>A0A5B7K611</accession>
<evidence type="ECO:0000313" key="2">
    <source>
        <dbReference type="Proteomes" id="UP000324222"/>
    </source>
</evidence>
<reference evidence="1 2" key="1">
    <citation type="submission" date="2019-05" db="EMBL/GenBank/DDBJ databases">
        <title>Another draft genome of Portunus trituberculatus and its Hox gene families provides insights of decapod evolution.</title>
        <authorList>
            <person name="Jeong J.-H."/>
            <person name="Song I."/>
            <person name="Kim S."/>
            <person name="Choi T."/>
            <person name="Kim D."/>
            <person name="Ryu S."/>
            <person name="Kim W."/>
        </authorList>
    </citation>
    <scope>NUCLEOTIDE SEQUENCE [LARGE SCALE GENOMIC DNA]</scope>
    <source>
        <tissue evidence="1">Muscle</tissue>
    </source>
</reference>
<evidence type="ECO:0000313" key="1">
    <source>
        <dbReference type="EMBL" id="MPD04471.1"/>
    </source>
</evidence>